<evidence type="ECO:0000256" key="3">
    <source>
        <dbReference type="ARBA" id="ARBA00022832"/>
    </source>
</evidence>
<dbReference type="InterPro" id="IPR045851">
    <property type="entry name" value="AMP-bd_C_sf"/>
</dbReference>
<feature type="domain" description="AMP-binding enzyme C-terminal" evidence="6">
    <location>
        <begin position="511"/>
        <end position="586"/>
    </location>
</feature>
<keyword evidence="8" id="KW-1185">Reference proteome</keyword>
<gene>
    <name evidence="7" type="primary">PCS60</name>
    <name evidence="7" type="ORF">AWJ20_1256</name>
</gene>
<dbReference type="EMBL" id="CP014501">
    <property type="protein sequence ID" value="ANB12978.1"/>
    <property type="molecule type" value="Genomic_DNA"/>
</dbReference>
<accession>A0A167DJ84</accession>
<feature type="domain" description="AMP-dependent synthetase/ligase" evidence="5">
    <location>
        <begin position="78"/>
        <end position="460"/>
    </location>
</feature>
<dbReference type="GO" id="GO:0006631">
    <property type="term" value="P:fatty acid metabolic process"/>
    <property type="evidence" value="ECO:0007669"/>
    <property type="project" value="UniProtKB-KW"/>
</dbReference>
<evidence type="ECO:0000256" key="4">
    <source>
        <dbReference type="ARBA" id="ARBA00023098"/>
    </source>
</evidence>
<dbReference type="InterPro" id="IPR000873">
    <property type="entry name" value="AMP-dep_synth/lig_dom"/>
</dbReference>
<dbReference type="FunFam" id="3.30.300.30:FF:000008">
    <property type="entry name" value="2,3-dihydroxybenzoate-AMP ligase"/>
    <property type="match status" value="1"/>
</dbReference>
<dbReference type="Pfam" id="PF13193">
    <property type="entry name" value="AMP-binding_C"/>
    <property type="match status" value="1"/>
</dbReference>
<dbReference type="PANTHER" id="PTHR43859">
    <property type="entry name" value="ACYL-ACTIVATING ENZYME"/>
    <property type="match status" value="1"/>
</dbReference>
<keyword evidence="4" id="KW-0443">Lipid metabolism</keyword>
<keyword evidence="3" id="KW-0276">Fatty acid metabolism</keyword>
<proteinExistence type="inferred from homology"/>
<evidence type="ECO:0000313" key="7">
    <source>
        <dbReference type="EMBL" id="ANB12978.1"/>
    </source>
</evidence>
<dbReference type="InterPro" id="IPR042099">
    <property type="entry name" value="ANL_N_sf"/>
</dbReference>
<keyword evidence="2" id="KW-0436">Ligase</keyword>
<evidence type="ECO:0000256" key="1">
    <source>
        <dbReference type="ARBA" id="ARBA00006432"/>
    </source>
</evidence>
<dbReference type="RefSeq" id="XP_018735455.1">
    <property type="nucleotide sequence ID" value="XM_018878119.1"/>
</dbReference>
<name>A0A167DJ84_9ASCO</name>
<protein>
    <submittedName>
        <fullName evidence="7">Pcs60p</fullName>
    </submittedName>
</protein>
<evidence type="ECO:0000259" key="5">
    <source>
        <dbReference type="Pfam" id="PF00501"/>
    </source>
</evidence>
<dbReference type="Gene3D" id="3.40.50.12780">
    <property type="entry name" value="N-terminal domain of ligase-like"/>
    <property type="match status" value="1"/>
</dbReference>
<dbReference type="AlphaFoldDB" id="A0A167DJ84"/>
<dbReference type="SUPFAM" id="SSF56801">
    <property type="entry name" value="Acetyl-CoA synthetase-like"/>
    <property type="match status" value="1"/>
</dbReference>
<comment type="similarity">
    <text evidence="1">Belongs to the ATP-dependent AMP-binding enzyme family.</text>
</comment>
<dbReference type="OrthoDB" id="1882297at2759"/>
<dbReference type="InterPro" id="IPR025110">
    <property type="entry name" value="AMP-bd_C"/>
</dbReference>
<sequence>MPPSTAKQRLSQVLCHLSSRPVATNATNGSLVSGITQNQPLSTTAFAVKTEGKHPHHVPPETTPVNFHQLNPTYFLPRSAQIEPQALAIVHKSVNGKIIERTYKEFSDRVMGLAYYFKKHNYKRIAILGPNTPAHLETMFAAVAAGGITMGLNYRLKKSEIEYMLDLGKADLVVVDAEFKDLADAKPGKLDVIVDEDLGDPNSTACQYSSAVREGLEAENGRGWAGLDAEHVNEDALIGLYFTSGTTGRPKAVEYTNRGVYLAAMANIVEAGYNSQDIFGRNRCHYLWTLPMFHAMGWTCPHAVTAVRGTHFCLRKVDADYIWDLFLTRRITHMNAAPTVNSMILNSPKAQKIPYQVRVTVAASPPSAKLFEDMIDHNLFPVHMYGLTETYGPFTRAYFKEEWADLPKKDHFSLLARQGHSFITSSEVRVFNDKAEEVAKNGKEIGEIVIRGNLVTKGYHENHEETAKAYGRGWFRSGDLAVWHPDGSIQILDRKKDIIISGGENISSVVVESIIVRYPNIFEASVVGVPDDHYGEVPFAFVTLKDVKQPLDKEAIRAWMKGEIGGFQVPKGFEVVDDLPKTSTGKVRKNVLRDLAKGLYQKR</sequence>
<dbReference type="GO" id="GO:0016874">
    <property type="term" value="F:ligase activity"/>
    <property type="evidence" value="ECO:0007669"/>
    <property type="project" value="UniProtKB-KW"/>
</dbReference>
<dbReference type="GeneID" id="30033038"/>
<dbReference type="Gene3D" id="3.30.300.30">
    <property type="match status" value="1"/>
</dbReference>
<evidence type="ECO:0000259" key="6">
    <source>
        <dbReference type="Pfam" id="PF13193"/>
    </source>
</evidence>
<dbReference type="Pfam" id="PF00501">
    <property type="entry name" value="AMP-binding"/>
    <property type="match status" value="1"/>
</dbReference>
<evidence type="ECO:0000313" key="8">
    <source>
        <dbReference type="Proteomes" id="UP000189580"/>
    </source>
</evidence>
<dbReference type="PANTHER" id="PTHR43859:SF4">
    <property type="entry name" value="BUTANOATE--COA LIGASE AAE1-RELATED"/>
    <property type="match status" value="1"/>
</dbReference>
<reference evidence="7 8" key="1">
    <citation type="submission" date="2016-02" db="EMBL/GenBank/DDBJ databases">
        <title>Complete genome sequence and transcriptome regulation of the pentose utilising yeast Sugiyamaella lignohabitans.</title>
        <authorList>
            <person name="Bellasio M."/>
            <person name="Peymann A."/>
            <person name="Valli M."/>
            <person name="Sipitzky M."/>
            <person name="Graf A."/>
            <person name="Sauer M."/>
            <person name="Marx H."/>
            <person name="Mattanovich D."/>
        </authorList>
    </citation>
    <scope>NUCLEOTIDE SEQUENCE [LARGE SCALE GENOMIC DNA]</scope>
    <source>
        <strain evidence="7 8">CBS 10342</strain>
    </source>
</reference>
<dbReference type="Proteomes" id="UP000189580">
    <property type="component" value="Chromosome a"/>
</dbReference>
<dbReference type="KEGG" id="slb:AWJ20_1256"/>
<organism evidence="7 8">
    <name type="scientific">Sugiyamaella lignohabitans</name>
    <dbReference type="NCBI Taxonomy" id="796027"/>
    <lineage>
        <taxon>Eukaryota</taxon>
        <taxon>Fungi</taxon>
        <taxon>Dikarya</taxon>
        <taxon>Ascomycota</taxon>
        <taxon>Saccharomycotina</taxon>
        <taxon>Dipodascomycetes</taxon>
        <taxon>Dipodascales</taxon>
        <taxon>Trichomonascaceae</taxon>
        <taxon>Sugiyamaella</taxon>
    </lineage>
</organism>
<evidence type="ECO:0000256" key="2">
    <source>
        <dbReference type="ARBA" id="ARBA00022598"/>
    </source>
</evidence>